<evidence type="ECO:0000256" key="5">
    <source>
        <dbReference type="ARBA" id="ARBA00022833"/>
    </source>
</evidence>
<name>A0A0R0HVR4_SOYBN</name>
<dbReference type="GO" id="GO:0005737">
    <property type="term" value="C:cytoplasm"/>
    <property type="evidence" value="ECO:0000318"/>
    <property type="project" value="GO_Central"/>
</dbReference>
<feature type="domain" description="RING-type" evidence="7">
    <location>
        <begin position="68"/>
        <end position="109"/>
    </location>
</feature>
<evidence type="ECO:0000256" key="1">
    <source>
        <dbReference type="ARBA" id="ARBA00000900"/>
    </source>
</evidence>
<gene>
    <name evidence="8" type="ORF">GLYMA_10G019500</name>
</gene>
<dbReference type="InterPro" id="IPR013083">
    <property type="entry name" value="Znf_RING/FYVE/PHD"/>
</dbReference>
<dbReference type="SUPFAM" id="SSF57850">
    <property type="entry name" value="RING/U-box"/>
    <property type="match status" value="1"/>
</dbReference>
<sequence length="163" mass="18934">MLQREASPIVIDNVRVFAQIEIQLTTGVSQIKINNFGRAKNLSMLKTTIKLKPMVETNESHVVKEMHCVVCKEAFELGVLAREMLCKLHYHFDCILLWLSMRNSCPVCHYELSSEQPTYKNRVTGKIEEVVIRLTIWRLLSSRFAVRRLANENHLSMMYTCFS</sequence>
<evidence type="ECO:0000256" key="4">
    <source>
        <dbReference type="ARBA" id="ARBA00022771"/>
    </source>
</evidence>
<protein>
    <recommendedName>
        <fullName evidence="2">RING-type E3 ubiquitin transferase</fullName>
        <ecNumber evidence="2">2.3.2.27</ecNumber>
    </recommendedName>
</protein>
<evidence type="ECO:0000256" key="3">
    <source>
        <dbReference type="ARBA" id="ARBA00022723"/>
    </source>
</evidence>
<dbReference type="PANTHER" id="PTHR15710">
    <property type="entry name" value="E3 UBIQUITIN-PROTEIN LIGASE PRAJA"/>
    <property type="match status" value="1"/>
</dbReference>
<dbReference type="PANTHER" id="PTHR15710:SF217">
    <property type="entry name" value="E3 UBIQUITIN-PROTEIN LIGASE RDUF2"/>
    <property type="match status" value="1"/>
</dbReference>
<keyword evidence="10" id="KW-1185">Reference proteome</keyword>
<accession>A0A0R0HVR4</accession>
<dbReference type="Pfam" id="PF13639">
    <property type="entry name" value="zf-RING_2"/>
    <property type="match status" value="1"/>
</dbReference>
<keyword evidence="3" id="KW-0479">Metal-binding</keyword>
<reference evidence="9" key="2">
    <citation type="submission" date="2018-02" db="UniProtKB">
        <authorList>
            <consortium name="EnsemblPlants"/>
        </authorList>
    </citation>
    <scope>IDENTIFICATION</scope>
    <source>
        <strain evidence="9">Williams 82</strain>
    </source>
</reference>
<evidence type="ECO:0000256" key="6">
    <source>
        <dbReference type="PROSITE-ProRule" id="PRU00175"/>
    </source>
</evidence>
<evidence type="ECO:0000313" key="10">
    <source>
        <dbReference type="Proteomes" id="UP000008827"/>
    </source>
</evidence>
<dbReference type="Gene3D" id="3.30.40.10">
    <property type="entry name" value="Zinc/RING finger domain, C3HC4 (zinc finger)"/>
    <property type="match status" value="1"/>
</dbReference>
<dbReference type="EnsemblPlants" id="KRH31897">
    <property type="protein sequence ID" value="KRH31897"/>
    <property type="gene ID" value="GLYMA_10G019500"/>
</dbReference>
<accession>A0A2K7IH99</accession>
<reference evidence="8 9" key="1">
    <citation type="journal article" date="2010" name="Nature">
        <title>Genome sequence of the palaeopolyploid soybean.</title>
        <authorList>
            <person name="Schmutz J."/>
            <person name="Cannon S.B."/>
            <person name="Schlueter J."/>
            <person name="Ma J."/>
            <person name="Mitros T."/>
            <person name="Nelson W."/>
            <person name="Hyten D.L."/>
            <person name="Song Q."/>
            <person name="Thelen J.J."/>
            <person name="Cheng J."/>
            <person name="Xu D."/>
            <person name="Hellsten U."/>
            <person name="May G.D."/>
            <person name="Yu Y."/>
            <person name="Sakurai T."/>
            <person name="Umezawa T."/>
            <person name="Bhattacharyya M.K."/>
            <person name="Sandhu D."/>
            <person name="Valliyodan B."/>
            <person name="Lindquist E."/>
            <person name="Peto M."/>
            <person name="Grant D."/>
            <person name="Shu S."/>
            <person name="Goodstein D."/>
            <person name="Barry K."/>
            <person name="Futrell-Griggs M."/>
            <person name="Abernathy B."/>
            <person name="Du J."/>
            <person name="Tian Z."/>
            <person name="Zhu L."/>
            <person name="Gill N."/>
            <person name="Joshi T."/>
            <person name="Libault M."/>
            <person name="Sethuraman A."/>
            <person name="Zhang X.-C."/>
            <person name="Shinozaki K."/>
            <person name="Nguyen H.T."/>
            <person name="Wing R.A."/>
            <person name="Cregan P."/>
            <person name="Specht J."/>
            <person name="Grimwood J."/>
            <person name="Rokhsar D."/>
            <person name="Stacey G."/>
            <person name="Shoemaker R.C."/>
            <person name="Jackson S.A."/>
        </authorList>
    </citation>
    <scope>NUCLEOTIDE SEQUENCE [LARGE SCALE GENOMIC DNA]</scope>
    <source>
        <strain evidence="9">cv. Williams 82</strain>
        <tissue evidence="8">Callus</tissue>
    </source>
</reference>
<keyword evidence="4 6" id="KW-0863">Zinc-finger</keyword>
<reference evidence="8" key="3">
    <citation type="submission" date="2018-07" db="EMBL/GenBank/DDBJ databases">
        <title>WGS assembly of Glycine max.</title>
        <authorList>
            <person name="Schmutz J."/>
            <person name="Cannon S."/>
            <person name="Schlueter J."/>
            <person name="Ma J."/>
            <person name="Mitros T."/>
            <person name="Nelson W."/>
            <person name="Hyten D."/>
            <person name="Song Q."/>
            <person name="Thelen J."/>
            <person name="Cheng J."/>
            <person name="Xu D."/>
            <person name="Hellsten U."/>
            <person name="May G."/>
            <person name="Yu Y."/>
            <person name="Sakurai T."/>
            <person name="Umezawa T."/>
            <person name="Bhattacharyya M."/>
            <person name="Sandhu D."/>
            <person name="Valliyodan B."/>
            <person name="Lindquist E."/>
            <person name="Peto M."/>
            <person name="Grant D."/>
            <person name="Shu S."/>
            <person name="Goodstein D."/>
            <person name="Barry K."/>
            <person name="Futrell-Griggs M."/>
            <person name="Abernathy B."/>
            <person name="Du J."/>
            <person name="Tian Z."/>
            <person name="Zhu L."/>
            <person name="Gill N."/>
            <person name="Joshi T."/>
            <person name="Libault M."/>
            <person name="Sethuraman A."/>
            <person name="Zhang X."/>
            <person name="Shinozaki K."/>
            <person name="Nguyen H."/>
            <person name="Wing R."/>
            <person name="Cregan P."/>
            <person name="Specht J."/>
            <person name="Grimwood J."/>
            <person name="Rokhsar D."/>
            <person name="Stacey G."/>
            <person name="Shoemaker R."/>
            <person name="Jackson S."/>
        </authorList>
    </citation>
    <scope>NUCLEOTIDE SEQUENCE</scope>
    <source>
        <tissue evidence="8">Callus</tissue>
    </source>
</reference>
<evidence type="ECO:0000256" key="2">
    <source>
        <dbReference type="ARBA" id="ARBA00012483"/>
    </source>
</evidence>
<dbReference type="Gramene" id="KRH31897">
    <property type="protein sequence ID" value="KRH31897"/>
    <property type="gene ID" value="GLYMA_10G019500"/>
</dbReference>
<dbReference type="GO" id="GO:0008270">
    <property type="term" value="F:zinc ion binding"/>
    <property type="evidence" value="ECO:0007669"/>
    <property type="project" value="UniProtKB-KW"/>
</dbReference>
<dbReference type="InParanoid" id="A0A0R0HVR4"/>
<evidence type="ECO:0000259" key="7">
    <source>
        <dbReference type="PROSITE" id="PS50089"/>
    </source>
</evidence>
<dbReference type="SMR" id="A0A0R0HVR4"/>
<dbReference type="EC" id="2.3.2.27" evidence="2"/>
<organism evidence="8">
    <name type="scientific">Glycine max</name>
    <name type="common">Soybean</name>
    <name type="synonym">Glycine hispida</name>
    <dbReference type="NCBI Taxonomy" id="3847"/>
    <lineage>
        <taxon>Eukaryota</taxon>
        <taxon>Viridiplantae</taxon>
        <taxon>Streptophyta</taxon>
        <taxon>Embryophyta</taxon>
        <taxon>Tracheophyta</taxon>
        <taxon>Spermatophyta</taxon>
        <taxon>Magnoliopsida</taxon>
        <taxon>eudicotyledons</taxon>
        <taxon>Gunneridae</taxon>
        <taxon>Pentapetalae</taxon>
        <taxon>rosids</taxon>
        <taxon>fabids</taxon>
        <taxon>Fabales</taxon>
        <taxon>Fabaceae</taxon>
        <taxon>Papilionoideae</taxon>
        <taxon>50 kb inversion clade</taxon>
        <taxon>NPAAA clade</taxon>
        <taxon>indigoferoid/millettioid clade</taxon>
        <taxon>Phaseoleae</taxon>
        <taxon>Glycine</taxon>
        <taxon>Glycine subgen. Soja</taxon>
    </lineage>
</organism>
<dbReference type="Proteomes" id="UP000008827">
    <property type="component" value="Chromosome 10"/>
</dbReference>
<dbReference type="InterPro" id="IPR001841">
    <property type="entry name" value="Znf_RING"/>
</dbReference>
<evidence type="ECO:0000313" key="9">
    <source>
        <dbReference type="EnsemblPlants" id="KRH31897"/>
    </source>
</evidence>
<evidence type="ECO:0000313" key="8">
    <source>
        <dbReference type="EMBL" id="KRH31897.2"/>
    </source>
</evidence>
<comment type="catalytic activity">
    <reaction evidence="1">
        <text>S-ubiquitinyl-[E2 ubiquitin-conjugating enzyme]-L-cysteine + [acceptor protein]-L-lysine = [E2 ubiquitin-conjugating enzyme]-L-cysteine + N(6)-ubiquitinyl-[acceptor protein]-L-lysine.</text>
        <dbReference type="EC" id="2.3.2.27"/>
    </reaction>
</comment>
<dbReference type="AlphaFoldDB" id="A0A0R0HVR4"/>
<proteinExistence type="predicted"/>
<dbReference type="GO" id="GO:0061630">
    <property type="term" value="F:ubiquitin protein ligase activity"/>
    <property type="evidence" value="ECO:0000318"/>
    <property type="project" value="GO_Central"/>
</dbReference>
<dbReference type="PROSITE" id="PS50089">
    <property type="entry name" value="ZF_RING_2"/>
    <property type="match status" value="1"/>
</dbReference>
<dbReference type="GO" id="GO:0016567">
    <property type="term" value="P:protein ubiquitination"/>
    <property type="evidence" value="ECO:0000318"/>
    <property type="project" value="GO_Central"/>
</dbReference>
<dbReference type="EMBL" id="CM000843">
    <property type="protein sequence ID" value="KRH31897.2"/>
    <property type="molecule type" value="Genomic_DNA"/>
</dbReference>
<keyword evidence="5" id="KW-0862">Zinc</keyword>